<gene>
    <name evidence="1" type="ORF">BJ138DRAFT_794011</name>
</gene>
<proteinExistence type="predicted"/>
<sequence length="366" mass="41062">MAHFDAPSKHLSARPLRLQPSPSLPNLRSAPRDRRPRQMPHPSPRKSSFQLPVSPTEERVLNHSTKEGEDLNDRGHQPRGNHHYLTPPLTPSSSLKSDSSGPECPELCHENKPVPCVDLDLDDATPNRFLIIKNIPIDLLGDNIRYFVNSLATPSSECSAYESTLGSDNLTPNLSIQTIYHRSTDKRTIVVAFYDIRDADRVKHLVDTRNAGKMMEDKAKGKQRAMNGSDVSGRWEETLTCAYIAPKRLLELVGQSASSLMTETEGRFCVSVDHAAFANQDYSSNVNRSRTRFSVPVKMKSILMKHGDFKPIQLLEDSAYKQVGSRYPFLAYMCAPNLDRMLARYGVYLSATAFGAPIFLFHEQSF</sequence>
<evidence type="ECO:0000313" key="2">
    <source>
        <dbReference type="Proteomes" id="UP000790377"/>
    </source>
</evidence>
<dbReference type="EMBL" id="MU267652">
    <property type="protein sequence ID" value="KAH7912405.1"/>
    <property type="molecule type" value="Genomic_DNA"/>
</dbReference>
<reference evidence="1" key="1">
    <citation type="journal article" date="2021" name="New Phytol.">
        <title>Evolutionary innovations through gain and loss of genes in the ectomycorrhizal Boletales.</title>
        <authorList>
            <person name="Wu G."/>
            <person name="Miyauchi S."/>
            <person name="Morin E."/>
            <person name="Kuo A."/>
            <person name="Drula E."/>
            <person name="Varga T."/>
            <person name="Kohler A."/>
            <person name="Feng B."/>
            <person name="Cao Y."/>
            <person name="Lipzen A."/>
            <person name="Daum C."/>
            <person name="Hundley H."/>
            <person name="Pangilinan J."/>
            <person name="Johnson J."/>
            <person name="Barry K."/>
            <person name="LaButti K."/>
            <person name="Ng V."/>
            <person name="Ahrendt S."/>
            <person name="Min B."/>
            <person name="Choi I.G."/>
            <person name="Park H."/>
            <person name="Plett J.M."/>
            <person name="Magnuson J."/>
            <person name="Spatafora J.W."/>
            <person name="Nagy L.G."/>
            <person name="Henrissat B."/>
            <person name="Grigoriev I.V."/>
            <person name="Yang Z.L."/>
            <person name="Xu J."/>
            <person name="Martin F.M."/>
        </authorList>
    </citation>
    <scope>NUCLEOTIDE SEQUENCE</scope>
    <source>
        <strain evidence="1">ATCC 28755</strain>
    </source>
</reference>
<name>A0ACB8AG09_9AGAM</name>
<accession>A0ACB8AG09</accession>
<keyword evidence="2" id="KW-1185">Reference proteome</keyword>
<comment type="caution">
    <text evidence="1">The sequence shown here is derived from an EMBL/GenBank/DDBJ whole genome shotgun (WGS) entry which is preliminary data.</text>
</comment>
<evidence type="ECO:0000313" key="1">
    <source>
        <dbReference type="EMBL" id="KAH7912405.1"/>
    </source>
</evidence>
<protein>
    <submittedName>
        <fullName evidence="1">Uncharacterized protein</fullName>
    </submittedName>
</protein>
<organism evidence="1 2">
    <name type="scientific">Hygrophoropsis aurantiaca</name>
    <dbReference type="NCBI Taxonomy" id="72124"/>
    <lineage>
        <taxon>Eukaryota</taxon>
        <taxon>Fungi</taxon>
        <taxon>Dikarya</taxon>
        <taxon>Basidiomycota</taxon>
        <taxon>Agaricomycotina</taxon>
        <taxon>Agaricomycetes</taxon>
        <taxon>Agaricomycetidae</taxon>
        <taxon>Boletales</taxon>
        <taxon>Coniophorineae</taxon>
        <taxon>Hygrophoropsidaceae</taxon>
        <taxon>Hygrophoropsis</taxon>
    </lineage>
</organism>
<dbReference type="Proteomes" id="UP000790377">
    <property type="component" value="Unassembled WGS sequence"/>
</dbReference>